<feature type="non-terminal residue" evidence="1">
    <location>
        <position position="1"/>
    </location>
</feature>
<dbReference type="EMBL" id="BARU01008110">
    <property type="protein sequence ID" value="GAH36918.1"/>
    <property type="molecule type" value="Genomic_DNA"/>
</dbReference>
<organism evidence="1">
    <name type="scientific">marine sediment metagenome</name>
    <dbReference type="NCBI Taxonomy" id="412755"/>
    <lineage>
        <taxon>unclassified sequences</taxon>
        <taxon>metagenomes</taxon>
        <taxon>ecological metagenomes</taxon>
    </lineage>
</organism>
<reference evidence="1" key="1">
    <citation type="journal article" date="2014" name="Front. Microbiol.">
        <title>High frequency of phylogenetically diverse reductive dehalogenase-homologous genes in deep subseafloor sedimentary metagenomes.</title>
        <authorList>
            <person name="Kawai M."/>
            <person name="Futagami T."/>
            <person name="Toyoda A."/>
            <person name="Takaki Y."/>
            <person name="Nishi S."/>
            <person name="Hori S."/>
            <person name="Arai W."/>
            <person name="Tsubouchi T."/>
            <person name="Morono Y."/>
            <person name="Uchiyama I."/>
            <person name="Ito T."/>
            <person name="Fujiyama A."/>
            <person name="Inagaki F."/>
            <person name="Takami H."/>
        </authorList>
    </citation>
    <scope>NUCLEOTIDE SEQUENCE</scope>
    <source>
        <strain evidence="1">Expedition CK06-06</strain>
    </source>
</reference>
<evidence type="ECO:0000313" key="1">
    <source>
        <dbReference type="EMBL" id="GAH36918.1"/>
    </source>
</evidence>
<protein>
    <recommendedName>
        <fullName evidence="2">MalT-like TPR region domain-containing protein</fullName>
    </recommendedName>
</protein>
<proteinExistence type="predicted"/>
<name>X1GV72_9ZZZZ</name>
<evidence type="ECO:0008006" key="2">
    <source>
        <dbReference type="Google" id="ProtNLM"/>
    </source>
</evidence>
<dbReference type="SUPFAM" id="SSF48452">
    <property type="entry name" value="TPR-like"/>
    <property type="match status" value="1"/>
</dbReference>
<dbReference type="Gene3D" id="1.25.40.10">
    <property type="entry name" value="Tetratricopeptide repeat domain"/>
    <property type="match status" value="1"/>
</dbReference>
<dbReference type="InterPro" id="IPR011990">
    <property type="entry name" value="TPR-like_helical_dom_sf"/>
</dbReference>
<comment type="caution">
    <text evidence="1">The sequence shown here is derived from an EMBL/GenBank/DDBJ whole genome shotgun (WGS) entry which is preliminary data.</text>
</comment>
<gene>
    <name evidence="1" type="ORF">S03H2_15931</name>
</gene>
<accession>X1GV72</accession>
<dbReference type="AlphaFoldDB" id="X1GV72"/>
<sequence>QERTLVGEALYRYGGYFQDIGDLKKAQEYYKQAEPMLLECDDRHMLSKLYASWADTYIKTQDGKALQYAEKSLKYGLETKIKNTEIRSLRIFGRAQAIVGDNPPEGIKNIKRSIGIAKEINALTQMAHSLYALGEVLITNNKPAQALEYLNQAKKLYTDFNAPLWIEQTDVLIKKIS</sequence>